<name>X1BDX4_9ZZZZ</name>
<feature type="non-terminal residue" evidence="1">
    <location>
        <position position="123"/>
    </location>
</feature>
<dbReference type="AlphaFoldDB" id="X1BDX4"/>
<comment type="caution">
    <text evidence="1">The sequence shown here is derived from an EMBL/GenBank/DDBJ whole genome shotgun (WGS) entry which is preliminary data.</text>
</comment>
<dbReference type="EMBL" id="BART01018901">
    <property type="protein sequence ID" value="GAG79417.1"/>
    <property type="molecule type" value="Genomic_DNA"/>
</dbReference>
<sequence>MDAYGTFRIDFPNPGDNEWDWAGADTFSIKIYQMYVDALDGDNIFLIRDVRLEVDYLNKSPETLVYSMDNDTVGNHTLKETLRQIDASGVVAGTHFYDSDTIPYLHVSTTNRDQSDQWQIIGH</sequence>
<gene>
    <name evidence="1" type="ORF">S01H4_35528</name>
</gene>
<accession>X1BDX4</accession>
<protein>
    <submittedName>
        <fullName evidence="1">Uncharacterized protein</fullName>
    </submittedName>
</protein>
<proteinExistence type="predicted"/>
<evidence type="ECO:0000313" key="1">
    <source>
        <dbReference type="EMBL" id="GAG79417.1"/>
    </source>
</evidence>
<reference evidence="1" key="1">
    <citation type="journal article" date="2014" name="Front. Microbiol.">
        <title>High frequency of phylogenetically diverse reductive dehalogenase-homologous genes in deep subseafloor sedimentary metagenomes.</title>
        <authorList>
            <person name="Kawai M."/>
            <person name="Futagami T."/>
            <person name="Toyoda A."/>
            <person name="Takaki Y."/>
            <person name="Nishi S."/>
            <person name="Hori S."/>
            <person name="Arai W."/>
            <person name="Tsubouchi T."/>
            <person name="Morono Y."/>
            <person name="Uchiyama I."/>
            <person name="Ito T."/>
            <person name="Fujiyama A."/>
            <person name="Inagaki F."/>
            <person name="Takami H."/>
        </authorList>
    </citation>
    <scope>NUCLEOTIDE SEQUENCE</scope>
    <source>
        <strain evidence="1">Expedition CK06-06</strain>
    </source>
</reference>
<organism evidence="1">
    <name type="scientific">marine sediment metagenome</name>
    <dbReference type="NCBI Taxonomy" id="412755"/>
    <lineage>
        <taxon>unclassified sequences</taxon>
        <taxon>metagenomes</taxon>
        <taxon>ecological metagenomes</taxon>
    </lineage>
</organism>